<dbReference type="GO" id="GO:0016831">
    <property type="term" value="F:carboxy-lyase activity"/>
    <property type="evidence" value="ECO:0007669"/>
    <property type="project" value="UniProtKB-KW"/>
</dbReference>
<evidence type="ECO:0000256" key="1">
    <source>
        <dbReference type="ARBA" id="ARBA00001933"/>
    </source>
</evidence>
<organism evidence="5">
    <name type="scientific">marine sediment metagenome</name>
    <dbReference type="NCBI Taxonomy" id="412755"/>
    <lineage>
        <taxon>unclassified sequences</taxon>
        <taxon>metagenomes</taxon>
        <taxon>ecological metagenomes</taxon>
    </lineage>
</organism>
<dbReference type="InterPro" id="IPR015424">
    <property type="entry name" value="PyrdxlP-dep_Trfase"/>
</dbReference>
<dbReference type="PANTHER" id="PTHR11999">
    <property type="entry name" value="GROUP II PYRIDOXAL-5-PHOSPHATE DECARBOXYLASE"/>
    <property type="match status" value="1"/>
</dbReference>
<dbReference type="GO" id="GO:0030170">
    <property type="term" value="F:pyridoxal phosphate binding"/>
    <property type="evidence" value="ECO:0007669"/>
    <property type="project" value="InterPro"/>
</dbReference>
<dbReference type="Pfam" id="PF00282">
    <property type="entry name" value="Pyridoxal_deC"/>
    <property type="match status" value="1"/>
</dbReference>
<evidence type="ECO:0000256" key="4">
    <source>
        <dbReference type="ARBA" id="ARBA00023239"/>
    </source>
</evidence>
<dbReference type="InterPro" id="IPR010977">
    <property type="entry name" value="Aromatic_deC"/>
</dbReference>
<dbReference type="PANTHER" id="PTHR11999:SF70">
    <property type="entry name" value="MIP05841P"/>
    <property type="match status" value="1"/>
</dbReference>
<dbReference type="GO" id="GO:0006520">
    <property type="term" value="P:amino acid metabolic process"/>
    <property type="evidence" value="ECO:0007669"/>
    <property type="project" value="InterPro"/>
</dbReference>
<evidence type="ECO:0000256" key="2">
    <source>
        <dbReference type="ARBA" id="ARBA00022793"/>
    </source>
</evidence>
<dbReference type="Gene3D" id="3.40.640.10">
    <property type="entry name" value="Type I PLP-dependent aspartate aminotransferase-like (Major domain)"/>
    <property type="match status" value="1"/>
</dbReference>
<dbReference type="InterPro" id="IPR002129">
    <property type="entry name" value="PyrdxlP-dep_de-COase"/>
</dbReference>
<evidence type="ECO:0008006" key="6">
    <source>
        <dbReference type="Google" id="ProtNLM"/>
    </source>
</evidence>
<comment type="cofactor">
    <cofactor evidence="1">
        <name>pyridoxal 5'-phosphate</name>
        <dbReference type="ChEBI" id="CHEBI:597326"/>
    </cofactor>
</comment>
<keyword evidence="4" id="KW-0456">Lyase</keyword>
<dbReference type="InterPro" id="IPR015421">
    <property type="entry name" value="PyrdxlP-dep_Trfase_major"/>
</dbReference>
<keyword evidence="3" id="KW-0663">Pyridoxal phosphate</keyword>
<feature type="non-terminal residue" evidence="5">
    <location>
        <position position="244"/>
    </location>
</feature>
<reference evidence="5" key="1">
    <citation type="journal article" date="2014" name="Front. Microbiol.">
        <title>High frequency of phylogenetically diverse reductive dehalogenase-homologous genes in deep subseafloor sedimentary metagenomes.</title>
        <authorList>
            <person name="Kawai M."/>
            <person name="Futagami T."/>
            <person name="Toyoda A."/>
            <person name="Takaki Y."/>
            <person name="Nishi S."/>
            <person name="Hori S."/>
            <person name="Arai W."/>
            <person name="Tsubouchi T."/>
            <person name="Morono Y."/>
            <person name="Uchiyama I."/>
            <person name="Ito T."/>
            <person name="Fujiyama A."/>
            <person name="Inagaki F."/>
            <person name="Takami H."/>
        </authorList>
    </citation>
    <scope>NUCLEOTIDE SEQUENCE</scope>
    <source>
        <strain evidence="5">Expedition CK06-06</strain>
    </source>
</reference>
<sequence length="244" mass="26914">PGPAATELEELVCDWLRQMIGLPETFRGHINDTASIASLLALAAARQRLREYRIRERGMAGRGDLPTLTVYTSEQAHSSIDKAAITLGFGLNNLRRIPVDDEYRMDPQALEAAIGEDLAAGLRPVCVVATAGTTSTTSVDPLRPIAEICRRERLWLHVDAAYAGSAAICPEYRALMDGLEEADSIVLNPHKWLFTPVDCSVMLVRDVETLKEAFSVVPEYLRTADTDVTNLMDYGVQLGRRFRA</sequence>
<dbReference type="GO" id="GO:0005737">
    <property type="term" value="C:cytoplasm"/>
    <property type="evidence" value="ECO:0007669"/>
    <property type="project" value="TreeGrafter"/>
</dbReference>
<accession>X0WW08</accession>
<dbReference type="GO" id="GO:0019752">
    <property type="term" value="P:carboxylic acid metabolic process"/>
    <property type="evidence" value="ECO:0007669"/>
    <property type="project" value="InterPro"/>
</dbReference>
<evidence type="ECO:0000256" key="3">
    <source>
        <dbReference type="ARBA" id="ARBA00022898"/>
    </source>
</evidence>
<dbReference type="EMBL" id="BARS01048310">
    <property type="protein sequence ID" value="GAG35159.1"/>
    <property type="molecule type" value="Genomic_DNA"/>
</dbReference>
<gene>
    <name evidence="5" type="ORF">S01H1_72435</name>
</gene>
<protein>
    <recommendedName>
        <fullName evidence="6">Amino acid decarboxylase</fullName>
    </recommendedName>
</protein>
<dbReference type="PROSITE" id="PS00392">
    <property type="entry name" value="DDC_GAD_HDC_YDC"/>
    <property type="match status" value="1"/>
</dbReference>
<name>X0WW08_9ZZZZ</name>
<dbReference type="PRINTS" id="PR00800">
    <property type="entry name" value="YHDCRBOXLASE"/>
</dbReference>
<feature type="non-terminal residue" evidence="5">
    <location>
        <position position="1"/>
    </location>
</feature>
<dbReference type="SUPFAM" id="SSF53383">
    <property type="entry name" value="PLP-dependent transferases"/>
    <property type="match status" value="1"/>
</dbReference>
<dbReference type="InterPro" id="IPR021115">
    <property type="entry name" value="Pyridoxal-P_BS"/>
</dbReference>
<proteinExistence type="predicted"/>
<keyword evidence="2" id="KW-0210">Decarboxylase</keyword>
<dbReference type="AlphaFoldDB" id="X0WW08"/>
<comment type="caution">
    <text evidence="5">The sequence shown here is derived from an EMBL/GenBank/DDBJ whole genome shotgun (WGS) entry which is preliminary data.</text>
</comment>
<evidence type="ECO:0000313" key="5">
    <source>
        <dbReference type="EMBL" id="GAG35159.1"/>
    </source>
</evidence>